<feature type="compositionally biased region" description="Low complexity" evidence="2">
    <location>
        <begin position="319"/>
        <end position="328"/>
    </location>
</feature>
<dbReference type="GO" id="GO:0043161">
    <property type="term" value="P:proteasome-mediated ubiquitin-dependent protein catabolic process"/>
    <property type="evidence" value="ECO:0007669"/>
    <property type="project" value="TreeGrafter"/>
</dbReference>
<feature type="compositionally biased region" description="Low complexity" evidence="2">
    <location>
        <begin position="335"/>
        <end position="353"/>
    </location>
</feature>
<feature type="compositionally biased region" description="Acidic residues" evidence="2">
    <location>
        <begin position="49"/>
        <end position="71"/>
    </location>
</feature>
<evidence type="ECO:0000256" key="2">
    <source>
        <dbReference type="SAM" id="MobiDB-lite"/>
    </source>
</evidence>
<dbReference type="GO" id="GO:0061025">
    <property type="term" value="P:membrane fusion"/>
    <property type="evidence" value="ECO:0007669"/>
    <property type="project" value="TreeGrafter"/>
</dbReference>
<organism evidence="5 6">
    <name type="scientific">Lentithecium fluviatile CBS 122367</name>
    <dbReference type="NCBI Taxonomy" id="1168545"/>
    <lineage>
        <taxon>Eukaryota</taxon>
        <taxon>Fungi</taxon>
        <taxon>Dikarya</taxon>
        <taxon>Ascomycota</taxon>
        <taxon>Pezizomycotina</taxon>
        <taxon>Dothideomycetes</taxon>
        <taxon>Pleosporomycetidae</taxon>
        <taxon>Pleosporales</taxon>
        <taxon>Massarineae</taxon>
        <taxon>Lentitheciaceae</taxon>
        <taxon>Lentithecium</taxon>
    </lineage>
</organism>
<feature type="region of interest" description="Disordered" evidence="2">
    <location>
        <begin position="47"/>
        <end position="183"/>
    </location>
</feature>
<dbReference type="EMBL" id="MU005579">
    <property type="protein sequence ID" value="KAF2685353.1"/>
    <property type="molecule type" value="Genomic_DNA"/>
</dbReference>
<proteinExistence type="predicted"/>
<dbReference type="GO" id="GO:0007030">
    <property type="term" value="P:Golgi organization"/>
    <property type="evidence" value="ECO:0007669"/>
    <property type="project" value="TreeGrafter"/>
</dbReference>
<dbReference type="InterPro" id="IPR009060">
    <property type="entry name" value="UBA-like_sf"/>
</dbReference>
<dbReference type="Gene3D" id="3.10.20.90">
    <property type="entry name" value="Phosphatidylinositol 3-kinase Catalytic Subunit, Chain A, domain 1"/>
    <property type="match status" value="1"/>
</dbReference>
<dbReference type="Pfam" id="PF08059">
    <property type="entry name" value="SEP"/>
    <property type="match status" value="1"/>
</dbReference>
<evidence type="ECO:0000259" key="3">
    <source>
        <dbReference type="PROSITE" id="PS50033"/>
    </source>
</evidence>
<dbReference type="GO" id="GO:0043130">
    <property type="term" value="F:ubiquitin binding"/>
    <property type="evidence" value="ECO:0007669"/>
    <property type="project" value="TreeGrafter"/>
</dbReference>
<dbReference type="OrthoDB" id="25887at2759"/>
<dbReference type="FunFam" id="3.10.20.90:FF:000179">
    <property type="entry name" value="Plant UBX domain-containing protein 4"/>
    <property type="match status" value="1"/>
</dbReference>
<dbReference type="Pfam" id="PF14555">
    <property type="entry name" value="UBA_4"/>
    <property type="match status" value="1"/>
</dbReference>
<dbReference type="InterPro" id="IPR036241">
    <property type="entry name" value="NSFL1C_SEP_dom_sf"/>
</dbReference>
<evidence type="ECO:0000313" key="5">
    <source>
        <dbReference type="EMBL" id="KAF2685353.1"/>
    </source>
</evidence>
<keyword evidence="6" id="KW-1185">Reference proteome</keyword>
<dbReference type="SUPFAM" id="SSF46934">
    <property type="entry name" value="UBA-like"/>
    <property type="match status" value="1"/>
</dbReference>
<dbReference type="PROSITE" id="PS50033">
    <property type="entry name" value="UBX"/>
    <property type="match status" value="1"/>
</dbReference>
<dbReference type="SMART" id="SM00553">
    <property type="entry name" value="SEP"/>
    <property type="match status" value="1"/>
</dbReference>
<dbReference type="AlphaFoldDB" id="A0A6G1J572"/>
<dbReference type="InterPro" id="IPR029071">
    <property type="entry name" value="Ubiquitin-like_domsf"/>
</dbReference>
<dbReference type="Gene3D" id="1.10.8.10">
    <property type="entry name" value="DNA helicase RuvA subunit, C-terminal domain"/>
    <property type="match status" value="1"/>
</dbReference>
<dbReference type="InterPro" id="IPR012989">
    <property type="entry name" value="SEP_domain"/>
</dbReference>
<protein>
    <submittedName>
        <fullName evidence="5">SEP-domain-containing protein</fullName>
    </submittedName>
</protein>
<dbReference type="GO" id="GO:0005829">
    <property type="term" value="C:cytosol"/>
    <property type="evidence" value="ECO:0007669"/>
    <property type="project" value="TreeGrafter"/>
</dbReference>
<evidence type="ECO:0000313" key="6">
    <source>
        <dbReference type="Proteomes" id="UP000799291"/>
    </source>
</evidence>
<dbReference type="SUPFAM" id="SSF102848">
    <property type="entry name" value="NSFL1 (p97 ATPase) cofactor p47, SEP domain"/>
    <property type="match status" value="1"/>
</dbReference>
<dbReference type="InterPro" id="IPR001012">
    <property type="entry name" value="UBX_dom"/>
</dbReference>
<dbReference type="SMART" id="SM00166">
    <property type="entry name" value="UBX"/>
    <property type="match status" value="1"/>
</dbReference>
<reference evidence="5" key="1">
    <citation type="journal article" date="2020" name="Stud. Mycol.">
        <title>101 Dothideomycetes genomes: a test case for predicting lifestyles and emergence of pathogens.</title>
        <authorList>
            <person name="Haridas S."/>
            <person name="Albert R."/>
            <person name="Binder M."/>
            <person name="Bloem J."/>
            <person name="Labutti K."/>
            <person name="Salamov A."/>
            <person name="Andreopoulos B."/>
            <person name="Baker S."/>
            <person name="Barry K."/>
            <person name="Bills G."/>
            <person name="Bluhm B."/>
            <person name="Cannon C."/>
            <person name="Castanera R."/>
            <person name="Culley D."/>
            <person name="Daum C."/>
            <person name="Ezra D."/>
            <person name="Gonzalez J."/>
            <person name="Henrissat B."/>
            <person name="Kuo A."/>
            <person name="Liang C."/>
            <person name="Lipzen A."/>
            <person name="Lutzoni F."/>
            <person name="Magnuson J."/>
            <person name="Mondo S."/>
            <person name="Nolan M."/>
            <person name="Ohm R."/>
            <person name="Pangilinan J."/>
            <person name="Park H.-J."/>
            <person name="Ramirez L."/>
            <person name="Alfaro M."/>
            <person name="Sun H."/>
            <person name="Tritt A."/>
            <person name="Yoshinaga Y."/>
            <person name="Zwiers L.-H."/>
            <person name="Turgeon B."/>
            <person name="Goodwin S."/>
            <person name="Spatafora J."/>
            <person name="Crous P."/>
            <person name="Grigoriev I."/>
        </authorList>
    </citation>
    <scope>NUCLEOTIDE SEQUENCE</scope>
    <source>
        <strain evidence="5">CBS 122367</strain>
    </source>
</reference>
<dbReference type="PROSITE" id="PS51399">
    <property type="entry name" value="SEP"/>
    <property type="match status" value="1"/>
</dbReference>
<feature type="compositionally biased region" description="Polar residues" evidence="2">
    <location>
        <begin position="169"/>
        <end position="183"/>
    </location>
</feature>
<evidence type="ECO:0000256" key="1">
    <source>
        <dbReference type="ARBA" id="ARBA00022786"/>
    </source>
</evidence>
<dbReference type="CDD" id="cd14348">
    <property type="entry name" value="UBA_p47"/>
    <property type="match status" value="1"/>
</dbReference>
<keyword evidence="1" id="KW-0833">Ubl conjugation pathway</keyword>
<dbReference type="CDD" id="cd01770">
    <property type="entry name" value="UBX_UBXN2"/>
    <property type="match status" value="1"/>
</dbReference>
<dbReference type="Gene3D" id="3.30.420.210">
    <property type="entry name" value="SEP domain"/>
    <property type="match status" value="1"/>
</dbReference>
<dbReference type="FunFam" id="3.30.420.210:FF:000002">
    <property type="entry name" value="UBX domain-containing protein 1"/>
    <property type="match status" value="1"/>
</dbReference>
<feature type="domain" description="SEP" evidence="4">
    <location>
        <begin position="237"/>
        <end position="302"/>
    </location>
</feature>
<dbReference type="GO" id="GO:0005634">
    <property type="term" value="C:nucleus"/>
    <property type="evidence" value="ECO:0007669"/>
    <property type="project" value="TreeGrafter"/>
</dbReference>
<feature type="compositionally biased region" description="Basic and acidic residues" evidence="2">
    <location>
        <begin position="138"/>
        <end position="148"/>
    </location>
</feature>
<sequence length="437" mass="46780">MSSGAPANQDALIAELASLTGLAPTDAEQYLNAGNWDIQTAAALYFDEAAPEDDAEPDVEMADENENENENEPQNPTPNAPQQHQQHQPGGGRTLDGTYVPPPASSSSSQPTARRQPQRGLRTLDDLQSSGGSGGHGHSHDDGDRASDSDYQDDENQDFFAGGEKSGLAVQNPNQANPRDQINNILRRARQNVPRPGGDDERPPQAFRGTGMTLGGDEAPSRAIPDPTASIPQPAPRVQRELHLWRDGFSVDDGPLFRYDDPANARTLEMINSGHAPLHILNVQQGQEVDVEVHAHKDEDYVRPKKKYVPFSGSGQRLGSPTPGASAVAPPPAPAATSSMTTSSASTGAAQPSVDIDSSAPIVTLQIRLGDGTRLTSRFNTTHTIGDVYGFVDRATPSQRPYALMTTFPSKELADKSQVLGDMSDFKRGGVVVQKWT</sequence>
<dbReference type="GO" id="GO:0000045">
    <property type="term" value="P:autophagosome assembly"/>
    <property type="evidence" value="ECO:0007669"/>
    <property type="project" value="TreeGrafter"/>
</dbReference>
<dbReference type="Pfam" id="PF00789">
    <property type="entry name" value="UBX"/>
    <property type="match status" value="1"/>
</dbReference>
<feature type="domain" description="UBX" evidence="3">
    <location>
        <begin position="358"/>
        <end position="433"/>
    </location>
</feature>
<dbReference type="PANTHER" id="PTHR23333:SF20">
    <property type="entry name" value="NSFL1 COFACTOR P47"/>
    <property type="match status" value="1"/>
</dbReference>
<evidence type="ECO:0000259" key="4">
    <source>
        <dbReference type="PROSITE" id="PS51399"/>
    </source>
</evidence>
<gene>
    <name evidence="5" type="ORF">K458DRAFT_23215</name>
</gene>
<dbReference type="PANTHER" id="PTHR23333">
    <property type="entry name" value="UBX DOMAIN CONTAINING PROTEIN"/>
    <property type="match status" value="1"/>
</dbReference>
<accession>A0A6G1J572</accession>
<feature type="region of interest" description="Disordered" evidence="2">
    <location>
        <begin position="310"/>
        <end position="354"/>
    </location>
</feature>
<feature type="compositionally biased region" description="Low complexity" evidence="2">
    <location>
        <begin position="105"/>
        <end position="119"/>
    </location>
</feature>
<dbReference type="SUPFAM" id="SSF54236">
    <property type="entry name" value="Ubiquitin-like"/>
    <property type="match status" value="1"/>
</dbReference>
<dbReference type="Proteomes" id="UP000799291">
    <property type="component" value="Unassembled WGS sequence"/>
</dbReference>
<dbReference type="GO" id="GO:0031468">
    <property type="term" value="P:nuclear membrane reassembly"/>
    <property type="evidence" value="ECO:0007669"/>
    <property type="project" value="TreeGrafter"/>
</dbReference>
<name>A0A6G1J572_9PLEO</name>